<sequence length="261" mass="28013">MKHLKKQLQQGATLHGCWLNLGSAVTAEIVGLSGFDWVLLDLEHGAGTEKDVYHQLQALEHTPAAAIVRIESAQRQRIHRILDMGAEGIMCPRISNTAEAAAVASGLHYPPDGTRGVAKMVRATSFGQNFQNYYQQAKENIVGIVQIETIEVLDHLDEIAALDGIDVLFIGPADLTMALGIFGQFDHPLYLDAVKATVNAANKAGKATGILFFNAGEYARYSSMGIRMIACGADATFVADAARNMASTLQTLRSSGKTGMP</sequence>
<evidence type="ECO:0000313" key="6">
    <source>
        <dbReference type="Proteomes" id="UP000192796"/>
    </source>
</evidence>
<dbReference type="PANTHER" id="PTHR30502">
    <property type="entry name" value="2-KETO-3-DEOXY-L-RHAMNONATE ALDOLASE"/>
    <property type="match status" value="1"/>
</dbReference>
<dbReference type="AlphaFoldDB" id="A0A1V9FIH9"/>
<keyword evidence="2" id="KW-0479">Metal-binding</keyword>
<evidence type="ECO:0000256" key="1">
    <source>
        <dbReference type="ARBA" id="ARBA00005568"/>
    </source>
</evidence>
<dbReference type="GO" id="GO:0016832">
    <property type="term" value="F:aldehyde-lyase activity"/>
    <property type="evidence" value="ECO:0007669"/>
    <property type="project" value="TreeGrafter"/>
</dbReference>
<dbReference type="SUPFAM" id="SSF51621">
    <property type="entry name" value="Phosphoenolpyruvate/pyruvate domain"/>
    <property type="match status" value="1"/>
</dbReference>
<dbReference type="STRING" id="1703345.A3860_07570"/>
<dbReference type="InterPro" id="IPR050251">
    <property type="entry name" value="HpcH-HpaI_aldolase"/>
</dbReference>
<dbReference type="Pfam" id="PF03328">
    <property type="entry name" value="HpcH_HpaI"/>
    <property type="match status" value="1"/>
</dbReference>
<proteinExistence type="inferred from homology"/>
<evidence type="ECO:0000256" key="3">
    <source>
        <dbReference type="ARBA" id="ARBA00023239"/>
    </source>
</evidence>
<dbReference type="InterPro" id="IPR015813">
    <property type="entry name" value="Pyrv/PenolPyrv_kinase-like_dom"/>
</dbReference>
<evidence type="ECO:0000259" key="4">
    <source>
        <dbReference type="Pfam" id="PF03328"/>
    </source>
</evidence>
<dbReference type="PANTHER" id="PTHR30502:SF0">
    <property type="entry name" value="PHOSPHOENOLPYRUVATE CARBOXYLASE FAMILY PROTEIN"/>
    <property type="match status" value="1"/>
</dbReference>
<evidence type="ECO:0000256" key="2">
    <source>
        <dbReference type="ARBA" id="ARBA00022723"/>
    </source>
</evidence>
<dbReference type="GO" id="GO:0005737">
    <property type="term" value="C:cytoplasm"/>
    <property type="evidence" value="ECO:0007669"/>
    <property type="project" value="TreeGrafter"/>
</dbReference>
<comment type="similarity">
    <text evidence="1">Belongs to the HpcH/HpaI aldolase family.</text>
</comment>
<protein>
    <submittedName>
        <fullName evidence="5">2-dehydro-3-deoxyglucarate aldolase</fullName>
    </submittedName>
</protein>
<name>A0A1V9FIH9_9BACT</name>
<evidence type="ECO:0000313" key="5">
    <source>
        <dbReference type="EMBL" id="OQP58174.1"/>
    </source>
</evidence>
<dbReference type="EMBL" id="LVYD01000102">
    <property type="protein sequence ID" value="OQP58174.1"/>
    <property type="molecule type" value="Genomic_DNA"/>
</dbReference>
<dbReference type="InterPro" id="IPR040442">
    <property type="entry name" value="Pyrv_kinase-like_dom_sf"/>
</dbReference>
<dbReference type="Proteomes" id="UP000192796">
    <property type="component" value="Unassembled WGS sequence"/>
</dbReference>
<organism evidence="5 6">
    <name type="scientific">Niastella vici</name>
    <dbReference type="NCBI Taxonomy" id="1703345"/>
    <lineage>
        <taxon>Bacteria</taxon>
        <taxon>Pseudomonadati</taxon>
        <taxon>Bacteroidota</taxon>
        <taxon>Chitinophagia</taxon>
        <taxon>Chitinophagales</taxon>
        <taxon>Chitinophagaceae</taxon>
        <taxon>Niastella</taxon>
    </lineage>
</organism>
<keyword evidence="3" id="KW-0456">Lyase</keyword>
<comment type="caution">
    <text evidence="5">The sequence shown here is derived from an EMBL/GenBank/DDBJ whole genome shotgun (WGS) entry which is preliminary data.</text>
</comment>
<gene>
    <name evidence="5" type="ORF">A3860_07570</name>
</gene>
<accession>A0A1V9FIH9</accession>
<dbReference type="RefSeq" id="WP_081155321.1">
    <property type="nucleotide sequence ID" value="NZ_LVYD01000102.1"/>
</dbReference>
<reference evidence="5 6" key="1">
    <citation type="submission" date="2016-03" db="EMBL/GenBank/DDBJ databases">
        <title>Niastella vici sp. nov., isolated from farmland soil.</title>
        <authorList>
            <person name="Chen L."/>
            <person name="Wang D."/>
            <person name="Yang S."/>
            <person name="Wang G."/>
        </authorList>
    </citation>
    <scope>NUCLEOTIDE SEQUENCE [LARGE SCALE GENOMIC DNA]</scope>
    <source>
        <strain evidence="5 6">DJ57</strain>
    </source>
</reference>
<dbReference type="GO" id="GO:0046872">
    <property type="term" value="F:metal ion binding"/>
    <property type="evidence" value="ECO:0007669"/>
    <property type="project" value="UniProtKB-KW"/>
</dbReference>
<keyword evidence="6" id="KW-1185">Reference proteome</keyword>
<dbReference type="OrthoDB" id="86160at2"/>
<dbReference type="InterPro" id="IPR005000">
    <property type="entry name" value="Aldolase/citrate-lyase_domain"/>
</dbReference>
<dbReference type="Gene3D" id="3.20.20.60">
    <property type="entry name" value="Phosphoenolpyruvate-binding domains"/>
    <property type="match status" value="1"/>
</dbReference>
<feature type="domain" description="HpcH/HpaI aldolase/citrate lyase" evidence="4">
    <location>
        <begin position="16"/>
        <end position="240"/>
    </location>
</feature>